<sequence length="199" mass="22194">MKTEFLKKLGIDEGVIAHIMAENGRDIQREKERTQAAADSLEEAQAKIAALQERISAFDGDKAVIETLTAENGALKETIAKRDAEEAQKQQIDALRSQFDDASQGRKFLNSYTEAAIFEQFKAAMNEGEREAKAVFEAITGGVEGIFQSQNPPAEIPGVNPGLEVQFDEFRSMGYTERVRLFNDDPALYRELKNLSQNF</sequence>
<dbReference type="Proteomes" id="UP000824111">
    <property type="component" value="Unassembled WGS sequence"/>
</dbReference>
<dbReference type="InterPro" id="IPR009636">
    <property type="entry name" value="SCAF"/>
</dbReference>
<dbReference type="AlphaFoldDB" id="A0A9D1LUH5"/>
<reference evidence="2" key="1">
    <citation type="submission" date="2020-10" db="EMBL/GenBank/DDBJ databases">
        <authorList>
            <person name="Gilroy R."/>
        </authorList>
    </citation>
    <scope>NUCLEOTIDE SEQUENCE</scope>
    <source>
        <strain evidence="2">ChiSjej4B22-9803</strain>
    </source>
</reference>
<feature type="coiled-coil region" evidence="1">
    <location>
        <begin position="24"/>
        <end position="61"/>
    </location>
</feature>
<proteinExistence type="predicted"/>
<protein>
    <recommendedName>
        <fullName evidence="4">Phage minor structural protein GP20</fullName>
    </recommendedName>
</protein>
<evidence type="ECO:0008006" key="4">
    <source>
        <dbReference type="Google" id="ProtNLM"/>
    </source>
</evidence>
<comment type="caution">
    <text evidence="2">The sequence shown here is derived from an EMBL/GenBank/DDBJ whole genome shotgun (WGS) entry which is preliminary data.</text>
</comment>
<evidence type="ECO:0000256" key="1">
    <source>
        <dbReference type="SAM" id="Coils"/>
    </source>
</evidence>
<dbReference type="EMBL" id="DVND01000073">
    <property type="protein sequence ID" value="HIU48286.1"/>
    <property type="molecule type" value="Genomic_DNA"/>
</dbReference>
<organism evidence="2 3">
    <name type="scientific">Candidatus Avimonoglobus intestinipullorum</name>
    <dbReference type="NCBI Taxonomy" id="2840699"/>
    <lineage>
        <taxon>Bacteria</taxon>
        <taxon>Bacillati</taxon>
        <taxon>Bacillota</taxon>
        <taxon>Clostridia</taxon>
        <taxon>Eubacteriales</taxon>
        <taxon>Candidatus Avimonoglobus</taxon>
    </lineage>
</organism>
<reference evidence="2" key="2">
    <citation type="journal article" date="2021" name="PeerJ">
        <title>Extensive microbial diversity within the chicken gut microbiome revealed by metagenomics and culture.</title>
        <authorList>
            <person name="Gilroy R."/>
            <person name="Ravi A."/>
            <person name="Getino M."/>
            <person name="Pursley I."/>
            <person name="Horton D.L."/>
            <person name="Alikhan N.F."/>
            <person name="Baker D."/>
            <person name="Gharbi K."/>
            <person name="Hall N."/>
            <person name="Watson M."/>
            <person name="Adriaenssens E.M."/>
            <person name="Foster-Nyarko E."/>
            <person name="Jarju S."/>
            <person name="Secka A."/>
            <person name="Antonio M."/>
            <person name="Oren A."/>
            <person name="Chaudhuri R.R."/>
            <person name="La Ragione R."/>
            <person name="Hildebrand F."/>
            <person name="Pallen M.J."/>
        </authorList>
    </citation>
    <scope>NUCLEOTIDE SEQUENCE</scope>
    <source>
        <strain evidence="2">ChiSjej4B22-9803</strain>
    </source>
</reference>
<name>A0A9D1LUH5_9FIRM</name>
<evidence type="ECO:0000313" key="2">
    <source>
        <dbReference type="EMBL" id="HIU48286.1"/>
    </source>
</evidence>
<accession>A0A9D1LUH5</accession>
<dbReference type="Pfam" id="PF06810">
    <property type="entry name" value="Phage_scaffold"/>
    <property type="match status" value="1"/>
</dbReference>
<keyword evidence="1" id="KW-0175">Coiled coil</keyword>
<evidence type="ECO:0000313" key="3">
    <source>
        <dbReference type="Proteomes" id="UP000824111"/>
    </source>
</evidence>
<gene>
    <name evidence="2" type="ORF">IAB04_02895</name>
</gene>